<evidence type="ECO:0000259" key="7">
    <source>
        <dbReference type="Pfam" id="PF13505"/>
    </source>
</evidence>
<accession>A0A4D7QJ52</accession>
<evidence type="ECO:0000313" key="8">
    <source>
        <dbReference type="EMBL" id="QCK87690.1"/>
    </source>
</evidence>
<evidence type="ECO:0000256" key="1">
    <source>
        <dbReference type="ARBA" id="ARBA00004442"/>
    </source>
</evidence>
<dbReference type="Gene3D" id="2.40.160.20">
    <property type="match status" value="2"/>
</dbReference>
<keyword evidence="3" id="KW-0472">Membrane</keyword>
<dbReference type="OrthoDB" id="9815357at2"/>
<organism evidence="8 9">
    <name type="scientific">Phreatobacter aquaticus</name>
    <dbReference type="NCBI Taxonomy" id="2570229"/>
    <lineage>
        <taxon>Bacteria</taxon>
        <taxon>Pseudomonadati</taxon>
        <taxon>Pseudomonadota</taxon>
        <taxon>Alphaproteobacteria</taxon>
        <taxon>Hyphomicrobiales</taxon>
        <taxon>Phreatobacteraceae</taxon>
        <taxon>Phreatobacter</taxon>
    </lineage>
</organism>
<dbReference type="GO" id="GO:0009279">
    <property type="term" value="C:cell outer membrane"/>
    <property type="evidence" value="ECO:0007669"/>
    <property type="project" value="UniProtKB-SubCell"/>
</dbReference>
<name>A0A4D7QJ52_9HYPH</name>
<feature type="domain" description="Outer membrane protein beta-barrel" evidence="7">
    <location>
        <begin position="39"/>
        <end position="218"/>
    </location>
</feature>
<comment type="similarity">
    <text evidence="5">Belongs to the Omp25/RopB family.</text>
</comment>
<reference evidence="8 9" key="1">
    <citation type="submission" date="2019-04" db="EMBL/GenBank/DDBJ databases">
        <title>Phreatobacter aquaticus sp. nov.</title>
        <authorList>
            <person name="Choi A."/>
            <person name="Baek K."/>
        </authorList>
    </citation>
    <scope>NUCLEOTIDE SEQUENCE [LARGE SCALE GENOMIC DNA]</scope>
    <source>
        <strain evidence="8 9">NMCR1094</strain>
    </source>
</reference>
<dbReference type="EMBL" id="CP039865">
    <property type="protein sequence ID" value="QCK87690.1"/>
    <property type="molecule type" value="Genomic_DNA"/>
</dbReference>
<evidence type="ECO:0000256" key="4">
    <source>
        <dbReference type="ARBA" id="ARBA00023237"/>
    </source>
</evidence>
<dbReference type="KEGG" id="paqt:E8L99_18980"/>
<evidence type="ECO:0000256" key="6">
    <source>
        <dbReference type="SAM" id="SignalP"/>
    </source>
</evidence>
<feature type="chain" id="PRO_5020538431" evidence="6">
    <location>
        <begin position="22"/>
        <end position="425"/>
    </location>
</feature>
<evidence type="ECO:0000256" key="2">
    <source>
        <dbReference type="ARBA" id="ARBA00022729"/>
    </source>
</evidence>
<proteinExistence type="inferred from homology"/>
<dbReference type="Proteomes" id="UP000298588">
    <property type="component" value="Chromosome"/>
</dbReference>
<keyword evidence="9" id="KW-1185">Reference proteome</keyword>
<sequence>MRRVLLSTAAMFLLPSISVSAADLGIPRMPIAAEVSARGFSWTGVYAGLHAGYGFANTSISVPGIVGFSGLGSNGWQVGGKIGADYQFAQRWVIGGLVEGNLSGIDTVISLAGNSVKLSADRRWAVRGRLGFLITPETMLYATGGWSQGHITASGFGGSAGLTTSGWQIGGGIETRLAGNWFMHAEYIHTYSNSIGQFAPVSIKPTLGTARLGLSYRFGLGAAEQYQAFAAPRRADWSGFYAGVQGGYGFGNTTLAVPGLFSFRGIGSQGLFGGVLGGYDHQFAGTNIVAGIEADAGISTVRTTLNVAGFGASIGSDWNAGVRGRLGYVIGGSVMPYLSAGYGWTHVNISLPGASAGWMSSGLQLGAGVETMLTANLALRAEYIHQFGTSRELVAPLTAKIDSGRARVGLTWKFGGEGAAVTARY</sequence>
<evidence type="ECO:0000313" key="9">
    <source>
        <dbReference type="Proteomes" id="UP000298588"/>
    </source>
</evidence>
<dbReference type="PANTHER" id="PTHR34001">
    <property type="entry name" value="BLL7405 PROTEIN"/>
    <property type="match status" value="1"/>
</dbReference>
<protein>
    <submittedName>
        <fullName evidence="8">Porin family protein</fullName>
    </submittedName>
</protein>
<comment type="subcellular location">
    <subcellularLocation>
        <location evidence="1">Cell outer membrane</location>
    </subcellularLocation>
</comment>
<keyword evidence="4" id="KW-0998">Cell outer membrane</keyword>
<feature type="signal peptide" evidence="6">
    <location>
        <begin position="1"/>
        <end position="21"/>
    </location>
</feature>
<dbReference type="InterPro" id="IPR011250">
    <property type="entry name" value="OMP/PagP_B-barrel"/>
</dbReference>
<dbReference type="InterPro" id="IPR051692">
    <property type="entry name" value="OMP-like"/>
</dbReference>
<dbReference type="PANTHER" id="PTHR34001:SF3">
    <property type="entry name" value="BLL7405 PROTEIN"/>
    <property type="match status" value="1"/>
</dbReference>
<dbReference type="SUPFAM" id="SSF56925">
    <property type="entry name" value="OMPA-like"/>
    <property type="match status" value="2"/>
</dbReference>
<feature type="domain" description="Outer membrane protein beta-barrel" evidence="7">
    <location>
        <begin position="230"/>
        <end position="414"/>
    </location>
</feature>
<gene>
    <name evidence="8" type="ORF">E8L99_18980</name>
</gene>
<keyword evidence="2 6" id="KW-0732">Signal</keyword>
<dbReference type="InterPro" id="IPR027385">
    <property type="entry name" value="Beta-barrel_OMP"/>
</dbReference>
<evidence type="ECO:0000256" key="5">
    <source>
        <dbReference type="ARBA" id="ARBA00038306"/>
    </source>
</evidence>
<evidence type="ECO:0000256" key="3">
    <source>
        <dbReference type="ARBA" id="ARBA00023136"/>
    </source>
</evidence>
<dbReference type="Pfam" id="PF13505">
    <property type="entry name" value="OMP_b-brl"/>
    <property type="match status" value="2"/>
</dbReference>
<dbReference type="AlphaFoldDB" id="A0A4D7QJ52"/>